<name>A0AAP0R002_9ROSI</name>
<proteinExistence type="predicted"/>
<dbReference type="AlphaFoldDB" id="A0AAP0R002"/>
<comment type="caution">
    <text evidence="1">The sequence shown here is derived from an EMBL/GenBank/DDBJ whole genome shotgun (WGS) entry which is preliminary data.</text>
</comment>
<dbReference type="Proteomes" id="UP001428341">
    <property type="component" value="Unassembled WGS sequence"/>
</dbReference>
<keyword evidence="2" id="KW-1185">Reference proteome</keyword>
<dbReference type="EMBL" id="JBCGBO010000002">
    <property type="protein sequence ID" value="KAK9221264.1"/>
    <property type="molecule type" value="Genomic_DNA"/>
</dbReference>
<accession>A0AAP0R002</accession>
<sequence>MLLMFLIVIVTKIEAFFLSLQFLLRNGIIVHSMDSMVLNEATRHGLLINEIVGTRSVVGNLEGVIFEVTLK</sequence>
<evidence type="ECO:0000313" key="2">
    <source>
        <dbReference type="Proteomes" id="UP001428341"/>
    </source>
</evidence>
<evidence type="ECO:0000313" key="1">
    <source>
        <dbReference type="EMBL" id="KAK9221264.1"/>
    </source>
</evidence>
<protein>
    <submittedName>
        <fullName evidence="1">Uncharacterized protein</fullName>
    </submittedName>
</protein>
<organism evidence="1 2">
    <name type="scientific">Citrus x changshan-huyou</name>
    <dbReference type="NCBI Taxonomy" id="2935761"/>
    <lineage>
        <taxon>Eukaryota</taxon>
        <taxon>Viridiplantae</taxon>
        <taxon>Streptophyta</taxon>
        <taxon>Embryophyta</taxon>
        <taxon>Tracheophyta</taxon>
        <taxon>Spermatophyta</taxon>
        <taxon>Magnoliopsida</taxon>
        <taxon>eudicotyledons</taxon>
        <taxon>Gunneridae</taxon>
        <taxon>Pentapetalae</taxon>
        <taxon>rosids</taxon>
        <taxon>malvids</taxon>
        <taxon>Sapindales</taxon>
        <taxon>Rutaceae</taxon>
        <taxon>Aurantioideae</taxon>
        <taxon>Citrus</taxon>
    </lineage>
</organism>
<reference evidence="1 2" key="1">
    <citation type="submission" date="2024-05" db="EMBL/GenBank/DDBJ databases">
        <title>Haplotype-resolved chromosome-level genome assembly of Huyou (Citrus changshanensis).</title>
        <authorList>
            <person name="Miao C."/>
            <person name="Chen W."/>
            <person name="Wu Y."/>
            <person name="Wang L."/>
            <person name="Zhao S."/>
            <person name="Grierson D."/>
            <person name="Xu C."/>
            <person name="Chen K."/>
        </authorList>
    </citation>
    <scope>NUCLEOTIDE SEQUENCE [LARGE SCALE GENOMIC DNA]</scope>
    <source>
        <strain evidence="1">01-14</strain>
        <tissue evidence="1">Leaf</tissue>
    </source>
</reference>
<gene>
    <name evidence="1" type="ORF">WN944_009690</name>
</gene>